<dbReference type="Gene3D" id="1.20.58.340">
    <property type="entry name" value="Magnesium transport protein CorA, transmembrane region"/>
    <property type="match status" value="1"/>
</dbReference>
<feature type="compositionally biased region" description="Polar residues" evidence="1">
    <location>
        <begin position="223"/>
        <end position="242"/>
    </location>
</feature>
<keyword evidence="5" id="KW-1185">Reference proteome</keyword>
<name>A0A6A6I1C8_9PLEO</name>
<dbReference type="Pfam" id="PF26616">
    <property type="entry name" value="CorA-like"/>
    <property type="match status" value="1"/>
</dbReference>
<evidence type="ECO:0000313" key="5">
    <source>
        <dbReference type="Proteomes" id="UP000800094"/>
    </source>
</evidence>
<dbReference type="EMBL" id="ML987203">
    <property type="protein sequence ID" value="KAF2244131.1"/>
    <property type="molecule type" value="Genomic_DNA"/>
</dbReference>
<organism evidence="4 5">
    <name type="scientific">Trematosphaeria pertusa</name>
    <dbReference type="NCBI Taxonomy" id="390896"/>
    <lineage>
        <taxon>Eukaryota</taxon>
        <taxon>Fungi</taxon>
        <taxon>Dikarya</taxon>
        <taxon>Ascomycota</taxon>
        <taxon>Pezizomycotina</taxon>
        <taxon>Dothideomycetes</taxon>
        <taxon>Pleosporomycetidae</taxon>
        <taxon>Pleosporales</taxon>
        <taxon>Massarineae</taxon>
        <taxon>Trematosphaeriaceae</taxon>
        <taxon>Trematosphaeria</taxon>
    </lineage>
</organism>
<keyword evidence="2" id="KW-1133">Transmembrane helix</keyword>
<dbReference type="Proteomes" id="UP000800094">
    <property type="component" value="Unassembled WGS sequence"/>
</dbReference>
<keyword evidence="2" id="KW-0812">Transmembrane</keyword>
<reference evidence="4" key="1">
    <citation type="journal article" date="2020" name="Stud. Mycol.">
        <title>101 Dothideomycetes genomes: a test case for predicting lifestyles and emergence of pathogens.</title>
        <authorList>
            <person name="Haridas S."/>
            <person name="Albert R."/>
            <person name="Binder M."/>
            <person name="Bloem J."/>
            <person name="Labutti K."/>
            <person name="Salamov A."/>
            <person name="Andreopoulos B."/>
            <person name="Baker S."/>
            <person name="Barry K."/>
            <person name="Bills G."/>
            <person name="Bluhm B."/>
            <person name="Cannon C."/>
            <person name="Castanera R."/>
            <person name="Culley D."/>
            <person name="Daum C."/>
            <person name="Ezra D."/>
            <person name="Gonzalez J."/>
            <person name="Henrissat B."/>
            <person name="Kuo A."/>
            <person name="Liang C."/>
            <person name="Lipzen A."/>
            <person name="Lutzoni F."/>
            <person name="Magnuson J."/>
            <person name="Mondo S."/>
            <person name="Nolan M."/>
            <person name="Ohm R."/>
            <person name="Pangilinan J."/>
            <person name="Park H.-J."/>
            <person name="Ramirez L."/>
            <person name="Alfaro M."/>
            <person name="Sun H."/>
            <person name="Tritt A."/>
            <person name="Yoshinaga Y."/>
            <person name="Zwiers L.-H."/>
            <person name="Turgeon B."/>
            <person name="Goodwin S."/>
            <person name="Spatafora J."/>
            <person name="Crous P."/>
            <person name="Grigoriev I."/>
        </authorList>
    </citation>
    <scope>NUCLEOTIDE SEQUENCE</scope>
    <source>
        <strain evidence="4">CBS 122368</strain>
    </source>
</reference>
<sequence>MLSFLFSYHQVMPSFLDFVFPFGYQEYPQDFHFSGLQEESRLDERWKGTEIPQLGRSAQQLRFCYNLRSVEPSKSQSSLPWSIRQTAVYHSFDLQTGHSLWISVKGNKLIKNRITEASTLPSLSEAGTRSGAFSASLATHLLLCDWSGENWRWYINDLWDRFQELTRDALATPVDKPPSPIASPVPFLMSPRIPTNYFPPPSRATTGQFPGSPRSKFEAFSPSFPSRTTTLLESPQSPTHVQDSYCNHDKWASARIVDAKGLKSSLTSLYGQVKNIGHSDFWRHDNRSKPSPSADEKAQLPSPSPGDKQTPPELPPTFSEHGDEKQHETFTFSGLQDIQYIEEKAQEALLVIRLNAEVLEQLRQHYQYVMNHGEFPLELKADCGGDLARFDKCVLNVEKDLRMLQSRTETLLCLLANRKHLLNGILQYRSVKANESFAKKAHESATRMEMMTHEMHGIAKKTEQETVSMRVITTVTLFFLPATFIATFMSTDILKFEDGRQDFQIKGLRIYLAIALPMTAVTFFAWYIIYRRAKKAGDFAAQAHQDSPAHSDIV</sequence>
<evidence type="ECO:0000256" key="2">
    <source>
        <dbReference type="SAM" id="Phobius"/>
    </source>
</evidence>
<feature type="transmembrane region" description="Helical" evidence="2">
    <location>
        <begin position="471"/>
        <end position="490"/>
    </location>
</feature>
<feature type="transmembrane region" description="Helical" evidence="2">
    <location>
        <begin position="510"/>
        <end position="529"/>
    </location>
</feature>
<dbReference type="OrthoDB" id="5396681at2759"/>
<dbReference type="AlphaFoldDB" id="A0A6A6I1C8"/>
<protein>
    <recommendedName>
        <fullName evidence="3">CorA-like transporter domain-containing protein</fullName>
    </recommendedName>
</protein>
<proteinExistence type="predicted"/>
<evidence type="ECO:0000256" key="1">
    <source>
        <dbReference type="SAM" id="MobiDB-lite"/>
    </source>
</evidence>
<evidence type="ECO:0000259" key="3">
    <source>
        <dbReference type="Pfam" id="PF26616"/>
    </source>
</evidence>
<evidence type="ECO:0000313" key="4">
    <source>
        <dbReference type="EMBL" id="KAF2244131.1"/>
    </source>
</evidence>
<gene>
    <name evidence="4" type="ORF">BU26DRAFT_569134</name>
</gene>
<feature type="region of interest" description="Disordered" evidence="1">
    <location>
        <begin position="202"/>
        <end position="242"/>
    </location>
</feature>
<feature type="region of interest" description="Disordered" evidence="1">
    <location>
        <begin position="280"/>
        <end position="326"/>
    </location>
</feature>
<dbReference type="RefSeq" id="XP_033679135.1">
    <property type="nucleotide sequence ID" value="XM_033833850.1"/>
</dbReference>
<feature type="domain" description="CorA-like transporter" evidence="3">
    <location>
        <begin position="1"/>
        <end position="169"/>
    </location>
</feature>
<feature type="compositionally biased region" description="Basic and acidic residues" evidence="1">
    <location>
        <begin position="280"/>
        <end position="298"/>
    </location>
</feature>
<accession>A0A6A6I1C8</accession>
<keyword evidence="2" id="KW-0472">Membrane</keyword>
<dbReference type="InterPro" id="IPR058257">
    <property type="entry name" value="CorA-like_dom"/>
</dbReference>
<dbReference type="GeneID" id="54587180"/>